<dbReference type="AlphaFoldDB" id="A0A2N5GS13"/>
<keyword evidence="3 6" id="KW-0812">Transmembrane</keyword>
<dbReference type="GO" id="GO:0015171">
    <property type="term" value="F:amino acid transmembrane transporter activity"/>
    <property type="evidence" value="ECO:0007669"/>
    <property type="project" value="TreeGrafter"/>
</dbReference>
<feature type="transmembrane region" description="Helical" evidence="6">
    <location>
        <begin position="39"/>
        <end position="63"/>
    </location>
</feature>
<reference evidence="7 9" key="1">
    <citation type="submission" date="2017-11" db="EMBL/GenBank/DDBJ databases">
        <title>Comparitive Functional Genomics of Dry Heat Resistant strains isolated from the Viking Spacecraft.</title>
        <authorList>
            <person name="Seuylemezian A."/>
            <person name="Cooper K."/>
            <person name="Vaishampayan P."/>
        </authorList>
    </citation>
    <scope>NUCLEOTIDE SEQUENCE [LARGE SCALE GENOMIC DNA]</scope>
    <source>
        <strain evidence="7 9">M4.6</strain>
    </source>
</reference>
<keyword evidence="2" id="KW-1003">Cell membrane</keyword>
<evidence type="ECO:0000313" key="10">
    <source>
        <dbReference type="Proteomes" id="UP000235114"/>
    </source>
</evidence>
<gene>
    <name evidence="7" type="ORF">CU635_01750</name>
    <name evidence="8" type="ORF">CVD25_07595</name>
</gene>
<evidence type="ECO:0000256" key="3">
    <source>
        <dbReference type="ARBA" id="ARBA00022692"/>
    </source>
</evidence>
<evidence type="ECO:0000256" key="2">
    <source>
        <dbReference type="ARBA" id="ARBA00022475"/>
    </source>
</evidence>
<dbReference type="GO" id="GO:0005886">
    <property type="term" value="C:plasma membrane"/>
    <property type="evidence" value="ECO:0007669"/>
    <property type="project" value="UniProtKB-SubCell"/>
</dbReference>
<evidence type="ECO:0000313" key="7">
    <source>
        <dbReference type="EMBL" id="PLR86345.1"/>
    </source>
</evidence>
<evidence type="ECO:0000313" key="8">
    <source>
        <dbReference type="EMBL" id="PLR98578.1"/>
    </source>
</evidence>
<dbReference type="Proteomes" id="UP000235114">
    <property type="component" value="Unassembled WGS sequence"/>
</dbReference>
<feature type="transmembrane region" description="Helical" evidence="6">
    <location>
        <begin position="151"/>
        <end position="173"/>
    </location>
</feature>
<dbReference type="InterPro" id="IPR001123">
    <property type="entry name" value="LeuE-type"/>
</dbReference>
<dbReference type="EMBL" id="PGVD01000021">
    <property type="protein sequence ID" value="PLR98578.1"/>
    <property type="molecule type" value="Genomic_DNA"/>
</dbReference>
<dbReference type="PIRSF" id="PIRSF006324">
    <property type="entry name" value="LeuE"/>
    <property type="match status" value="1"/>
</dbReference>
<feature type="transmembrane region" description="Helical" evidence="6">
    <location>
        <begin position="6"/>
        <end position="27"/>
    </location>
</feature>
<evidence type="ECO:0000313" key="9">
    <source>
        <dbReference type="Proteomes" id="UP000234951"/>
    </source>
</evidence>
<keyword evidence="4 6" id="KW-1133">Transmembrane helix</keyword>
<name>A0A2N5GS13_9BACI</name>
<dbReference type="RefSeq" id="WP_101575440.1">
    <property type="nucleotide sequence ID" value="NZ_PGVA01000003.1"/>
</dbReference>
<keyword evidence="10" id="KW-1185">Reference proteome</keyword>
<feature type="transmembrane region" description="Helical" evidence="6">
    <location>
        <begin position="119"/>
        <end position="139"/>
    </location>
</feature>
<comment type="subcellular location">
    <subcellularLocation>
        <location evidence="1">Cell membrane</location>
        <topology evidence="1">Multi-pass membrane protein</topology>
    </subcellularLocation>
</comment>
<proteinExistence type="predicted"/>
<dbReference type="PANTHER" id="PTHR30086:SF20">
    <property type="entry name" value="ARGININE EXPORTER PROTEIN ARGO-RELATED"/>
    <property type="match status" value="1"/>
</dbReference>
<reference evidence="8 10" key="2">
    <citation type="submission" date="2017-12" db="EMBL/GenBank/DDBJ databases">
        <title>Comparative Functional Genomics of Dry Heat Resistant strains isolated from the Viking Spacecraft.</title>
        <authorList>
            <person name="Seuylemezian A."/>
            <person name="Cooper K."/>
            <person name="Vaishampayan P."/>
        </authorList>
    </citation>
    <scope>NUCLEOTIDE SEQUENCE [LARGE SCALE GENOMIC DNA]</scope>
    <source>
        <strain evidence="8 10">ATCC 29669</strain>
    </source>
</reference>
<organism evidence="7 9">
    <name type="scientific">Bacillus canaveralius</name>
    <dbReference type="NCBI Taxonomy" id="1403243"/>
    <lineage>
        <taxon>Bacteria</taxon>
        <taxon>Bacillati</taxon>
        <taxon>Bacillota</taxon>
        <taxon>Bacilli</taxon>
        <taxon>Bacillales</taxon>
        <taxon>Bacillaceae</taxon>
        <taxon>Bacillus</taxon>
    </lineage>
</organism>
<dbReference type="Proteomes" id="UP000234951">
    <property type="component" value="Unassembled WGS sequence"/>
</dbReference>
<accession>A0A2N5GS13</accession>
<evidence type="ECO:0000256" key="1">
    <source>
        <dbReference type="ARBA" id="ARBA00004651"/>
    </source>
</evidence>
<dbReference type="Pfam" id="PF01810">
    <property type="entry name" value="LysE"/>
    <property type="match status" value="1"/>
</dbReference>
<protein>
    <submittedName>
        <fullName evidence="7">Amino acid transporter</fullName>
    </submittedName>
</protein>
<evidence type="ECO:0000256" key="4">
    <source>
        <dbReference type="ARBA" id="ARBA00022989"/>
    </source>
</evidence>
<sequence length="211" mass="23478">MPDLQTWLTVLGAGLLIVLSPGPQWAITIKTSLSSKKHGISTVFGMCSGSMIHIAYCLIGIGVLISQSILLFNILKWLGAGYLIYMGLKSLFTKKHQTALLDDRDIEVNQPNRWQFYRVGLLTSLLNPKATLFYLSLFTQVVDPQTSVYTQLLYGCSAVAIEMIWYSLLVTFLSHNHIRNRLSAMSIWVQRVSGGILILLGIRLAMSKTGN</sequence>
<dbReference type="PANTHER" id="PTHR30086">
    <property type="entry name" value="ARGININE EXPORTER PROTEIN ARGO"/>
    <property type="match status" value="1"/>
</dbReference>
<feature type="transmembrane region" description="Helical" evidence="6">
    <location>
        <begin position="185"/>
        <end position="206"/>
    </location>
</feature>
<evidence type="ECO:0000256" key="5">
    <source>
        <dbReference type="ARBA" id="ARBA00023136"/>
    </source>
</evidence>
<dbReference type="OrthoDB" id="9784202at2"/>
<evidence type="ECO:0000256" key="6">
    <source>
        <dbReference type="SAM" id="Phobius"/>
    </source>
</evidence>
<dbReference type="EMBL" id="PGVA01000003">
    <property type="protein sequence ID" value="PLR86345.1"/>
    <property type="molecule type" value="Genomic_DNA"/>
</dbReference>
<comment type="caution">
    <text evidence="7">The sequence shown here is derived from an EMBL/GenBank/DDBJ whole genome shotgun (WGS) entry which is preliminary data.</text>
</comment>
<keyword evidence="5 6" id="KW-0472">Membrane</keyword>